<accession>A0A5S5MBZ3</accession>
<reference evidence="2 3" key="1">
    <citation type="submission" date="2019-06" db="EMBL/GenBank/DDBJ databases">
        <title>Desulfobotulus mexicanus sp. nov., a novel sulfate-reducing bacterium isolated from the sediment of an alkaline crater lake in Mexico.</title>
        <authorList>
            <person name="Hirschler-Rea A."/>
        </authorList>
    </citation>
    <scope>NUCLEOTIDE SEQUENCE [LARGE SCALE GENOMIC DNA]</scope>
    <source>
        <strain evidence="2 3">PAR22N</strain>
    </source>
</reference>
<dbReference type="InterPro" id="IPR003593">
    <property type="entry name" value="AAA+_ATPase"/>
</dbReference>
<organism evidence="2 3">
    <name type="scientific">Desulfobotulus mexicanus</name>
    <dbReference type="NCBI Taxonomy" id="2586642"/>
    <lineage>
        <taxon>Bacteria</taxon>
        <taxon>Pseudomonadati</taxon>
        <taxon>Thermodesulfobacteriota</taxon>
        <taxon>Desulfobacteria</taxon>
        <taxon>Desulfobacterales</taxon>
        <taxon>Desulfobacteraceae</taxon>
        <taxon>Desulfobotulus</taxon>
    </lineage>
</organism>
<feature type="domain" description="AAA+ ATPase" evidence="1">
    <location>
        <begin position="16"/>
        <end position="156"/>
    </location>
</feature>
<evidence type="ECO:0000313" key="3">
    <source>
        <dbReference type="Proteomes" id="UP000321899"/>
    </source>
</evidence>
<dbReference type="InterPro" id="IPR027417">
    <property type="entry name" value="P-loop_NTPase"/>
</dbReference>
<keyword evidence="3" id="KW-1185">Reference proteome</keyword>
<dbReference type="InterPro" id="IPR011704">
    <property type="entry name" value="ATPase_dyneun-rel_AAA"/>
</dbReference>
<dbReference type="Pfam" id="PF07728">
    <property type="entry name" value="AAA_5"/>
    <property type="match status" value="1"/>
</dbReference>
<gene>
    <name evidence="2" type="ORF">FIM25_16155</name>
</gene>
<dbReference type="CDD" id="cd00009">
    <property type="entry name" value="AAA"/>
    <property type="match status" value="1"/>
</dbReference>
<dbReference type="EMBL" id="VDMB01000040">
    <property type="protein sequence ID" value="TYT73244.1"/>
    <property type="molecule type" value="Genomic_DNA"/>
</dbReference>
<dbReference type="AlphaFoldDB" id="A0A5S5MBZ3"/>
<comment type="caution">
    <text evidence="2">The sequence shown here is derived from an EMBL/GenBank/DDBJ whole genome shotgun (WGS) entry which is preliminary data.</text>
</comment>
<dbReference type="SUPFAM" id="SSF52540">
    <property type="entry name" value="P-loop containing nucleoside triphosphate hydrolases"/>
    <property type="match status" value="1"/>
</dbReference>
<dbReference type="Proteomes" id="UP000321899">
    <property type="component" value="Unassembled WGS sequence"/>
</dbReference>
<evidence type="ECO:0000259" key="1">
    <source>
        <dbReference type="SMART" id="SM00382"/>
    </source>
</evidence>
<name>A0A5S5MBZ3_9BACT</name>
<dbReference type="OrthoDB" id="9808317at2"/>
<proteinExistence type="predicted"/>
<sequence length="328" mass="36402">MRARLVQSTVETLVKAGQPLYLWGPPGIGKSDVVKQAAAAMDRDLVDIRALLLDPVDLRGLPRIEKDGRTSWSPPDFLPTCGRGILFLDELNAAPPLVQAACYQLVLDRRIGDYRLPDGWSVVAAGNRETDRSVTHRMPSALANRFTHIDFEVRIEDWVEWAIQEGIAPEVIAFLRFRPTLLHYFDPTRNEKAFPTPRSWAFVSRILDATEDEEILNALVAGTVGAGAAAEFTGYLAVCRELPSAENLLSNPDTWKLPAEDPALLYALCELLASHASGETFSAITRIASKLPVEFAVLLIRDAIRKDTSLVDTQEFILWAENHAEIFV</sequence>
<dbReference type="Gene3D" id="3.40.50.300">
    <property type="entry name" value="P-loop containing nucleotide triphosphate hydrolases"/>
    <property type="match status" value="1"/>
</dbReference>
<evidence type="ECO:0000313" key="2">
    <source>
        <dbReference type="EMBL" id="TYT73244.1"/>
    </source>
</evidence>
<protein>
    <submittedName>
        <fullName evidence="2">AAA domain-containing protein</fullName>
    </submittedName>
</protein>
<dbReference type="RefSeq" id="WP_139450890.1">
    <property type="nucleotide sequence ID" value="NZ_VDMB01000040.1"/>
</dbReference>
<dbReference type="GO" id="GO:0005524">
    <property type="term" value="F:ATP binding"/>
    <property type="evidence" value="ECO:0007669"/>
    <property type="project" value="InterPro"/>
</dbReference>
<dbReference type="SMART" id="SM00382">
    <property type="entry name" value="AAA"/>
    <property type="match status" value="1"/>
</dbReference>
<dbReference type="GO" id="GO:0016887">
    <property type="term" value="F:ATP hydrolysis activity"/>
    <property type="evidence" value="ECO:0007669"/>
    <property type="project" value="InterPro"/>
</dbReference>